<dbReference type="AlphaFoldDB" id="A0A9D4B329"/>
<comment type="caution">
    <text evidence="1">The sequence shown here is derived from an EMBL/GenBank/DDBJ whole genome shotgun (WGS) entry which is preliminary data.</text>
</comment>
<feature type="non-terminal residue" evidence="1">
    <location>
        <position position="1"/>
    </location>
</feature>
<dbReference type="PANTHER" id="PTHR45913">
    <property type="entry name" value="EPM2A-INTERACTING PROTEIN 1"/>
    <property type="match status" value="1"/>
</dbReference>
<dbReference type="EMBL" id="JAHDVG010000463">
    <property type="protein sequence ID" value="KAH1186357.1"/>
    <property type="molecule type" value="Genomic_DNA"/>
</dbReference>
<dbReference type="Proteomes" id="UP000827986">
    <property type="component" value="Unassembled WGS sequence"/>
</dbReference>
<sequence length="112" mass="12137">AQLGSRKHNLAAESREKLVGVCTDDAPVMLGSCSGFVTSVKEKNPAMIMTHCIIHRQALAAKTLPDDLQDSLNLAIKVVNFVKNSTLNMRLFAALCTDLGADDNILLFHTEV</sequence>
<dbReference type="PANTHER" id="PTHR45913:SF19">
    <property type="entry name" value="LOW QUALITY PROTEIN: ZINC FINGER BED DOMAIN-CONTAINING PROTEIN 5-LIKE"/>
    <property type="match status" value="1"/>
</dbReference>
<protein>
    <recommendedName>
        <fullName evidence="3">SCAN domain-containing protein 3</fullName>
    </recommendedName>
</protein>
<evidence type="ECO:0000313" key="2">
    <source>
        <dbReference type="Proteomes" id="UP000827986"/>
    </source>
</evidence>
<evidence type="ECO:0008006" key="3">
    <source>
        <dbReference type="Google" id="ProtNLM"/>
    </source>
</evidence>
<proteinExistence type="predicted"/>
<accession>A0A9D4B329</accession>
<keyword evidence="2" id="KW-1185">Reference proteome</keyword>
<organism evidence="1 2">
    <name type="scientific">Mauremys mutica</name>
    <name type="common">yellowpond turtle</name>
    <dbReference type="NCBI Taxonomy" id="74926"/>
    <lineage>
        <taxon>Eukaryota</taxon>
        <taxon>Metazoa</taxon>
        <taxon>Chordata</taxon>
        <taxon>Craniata</taxon>
        <taxon>Vertebrata</taxon>
        <taxon>Euteleostomi</taxon>
        <taxon>Archelosauria</taxon>
        <taxon>Testudinata</taxon>
        <taxon>Testudines</taxon>
        <taxon>Cryptodira</taxon>
        <taxon>Durocryptodira</taxon>
        <taxon>Testudinoidea</taxon>
        <taxon>Geoemydidae</taxon>
        <taxon>Geoemydinae</taxon>
        <taxon>Mauremys</taxon>
    </lineage>
</organism>
<reference evidence="1" key="1">
    <citation type="submission" date="2021-09" db="EMBL/GenBank/DDBJ databases">
        <title>The genome of Mauremys mutica provides insights into the evolution of semi-aquatic lifestyle.</title>
        <authorList>
            <person name="Gong S."/>
            <person name="Gao Y."/>
        </authorList>
    </citation>
    <scope>NUCLEOTIDE SEQUENCE</scope>
    <source>
        <strain evidence="1">MM-2020</strain>
        <tissue evidence="1">Muscle</tissue>
    </source>
</reference>
<gene>
    <name evidence="1" type="ORF">KIL84_019106</name>
</gene>
<name>A0A9D4B329_9SAUR</name>
<evidence type="ECO:0000313" key="1">
    <source>
        <dbReference type="EMBL" id="KAH1186357.1"/>
    </source>
</evidence>